<sequence length="150" mass="16529">MSGLGLQAGLGLLLPALPGSEQLLQLGHGPLSHRVRGQPDARVQQFAQRVERHLRRILEGGLDLLKPACLVQLVLELGHLHQVHVKSHSSLQQLLQLPRLPHLLPKQLLGARLEVQHPVHQVLDEDRLADDAGQLAQLLVEDLQLVQSEA</sequence>
<organism evidence="1">
    <name type="scientific">Ixodes ricinus</name>
    <name type="common">Common tick</name>
    <name type="synonym">Acarus ricinus</name>
    <dbReference type="NCBI Taxonomy" id="34613"/>
    <lineage>
        <taxon>Eukaryota</taxon>
        <taxon>Metazoa</taxon>
        <taxon>Ecdysozoa</taxon>
        <taxon>Arthropoda</taxon>
        <taxon>Chelicerata</taxon>
        <taxon>Arachnida</taxon>
        <taxon>Acari</taxon>
        <taxon>Parasitiformes</taxon>
        <taxon>Ixodida</taxon>
        <taxon>Ixodoidea</taxon>
        <taxon>Ixodidae</taxon>
        <taxon>Ixodinae</taxon>
        <taxon>Ixodes</taxon>
    </lineage>
</organism>
<protein>
    <submittedName>
        <fullName evidence="1">Putative secreted protein</fullName>
    </submittedName>
</protein>
<dbReference type="EMBL" id="GIFC01011629">
    <property type="protein sequence ID" value="MXU93712.1"/>
    <property type="molecule type" value="Transcribed_RNA"/>
</dbReference>
<accession>A0A6B0UVJ0</accession>
<dbReference type="AlphaFoldDB" id="A0A6B0UVJ0"/>
<reference evidence="1" key="1">
    <citation type="submission" date="2019-12" db="EMBL/GenBank/DDBJ databases">
        <title>An insight into the sialome of adult female Ixodes ricinus ticks feeding for 6 days.</title>
        <authorList>
            <person name="Perner J."/>
            <person name="Ribeiro J.M.C."/>
        </authorList>
    </citation>
    <scope>NUCLEOTIDE SEQUENCE</scope>
    <source>
        <strain evidence="1">Semi-engorged</strain>
        <tissue evidence="1">Salivary glands</tissue>
    </source>
</reference>
<evidence type="ECO:0000313" key="1">
    <source>
        <dbReference type="EMBL" id="MXU93712.1"/>
    </source>
</evidence>
<name>A0A6B0UVJ0_IXORI</name>
<proteinExistence type="predicted"/>